<name>A0ABW3MA43_9PSEU</name>
<dbReference type="EMBL" id="JBHTIS010000914">
    <property type="protein sequence ID" value="MFD1047066.1"/>
    <property type="molecule type" value="Genomic_DNA"/>
</dbReference>
<evidence type="ECO:0000313" key="2">
    <source>
        <dbReference type="Proteomes" id="UP001597045"/>
    </source>
</evidence>
<sequence length="105" mass="11714">MGERYRMAGDVNWEQRLILYMDIAGSARPSRSGDHQEMMVKGMNMAVTKGFNEAGVAPGQYDRQGRGDGALILVRPEVVSKAELVSRFVPGLLAELVRHNRRANR</sequence>
<protein>
    <recommendedName>
        <fullName evidence="3">Guanylate cyclase domain-containing protein</fullName>
    </recommendedName>
</protein>
<evidence type="ECO:0008006" key="3">
    <source>
        <dbReference type="Google" id="ProtNLM"/>
    </source>
</evidence>
<dbReference type="Proteomes" id="UP001597045">
    <property type="component" value="Unassembled WGS sequence"/>
</dbReference>
<proteinExistence type="predicted"/>
<comment type="caution">
    <text evidence="1">The sequence shown here is derived from an EMBL/GenBank/DDBJ whole genome shotgun (WGS) entry which is preliminary data.</text>
</comment>
<accession>A0ABW3MA43</accession>
<keyword evidence="2" id="KW-1185">Reference proteome</keyword>
<organism evidence="1 2">
    <name type="scientific">Kibdelosporangium lantanae</name>
    <dbReference type="NCBI Taxonomy" id="1497396"/>
    <lineage>
        <taxon>Bacteria</taxon>
        <taxon>Bacillati</taxon>
        <taxon>Actinomycetota</taxon>
        <taxon>Actinomycetes</taxon>
        <taxon>Pseudonocardiales</taxon>
        <taxon>Pseudonocardiaceae</taxon>
        <taxon>Kibdelosporangium</taxon>
    </lineage>
</organism>
<gene>
    <name evidence="1" type="ORF">ACFQ1S_16690</name>
</gene>
<evidence type="ECO:0000313" key="1">
    <source>
        <dbReference type="EMBL" id="MFD1047066.1"/>
    </source>
</evidence>
<reference evidence="2" key="1">
    <citation type="journal article" date="2019" name="Int. J. Syst. Evol. Microbiol.">
        <title>The Global Catalogue of Microorganisms (GCM) 10K type strain sequencing project: providing services to taxonomists for standard genome sequencing and annotation.</title>
        <authorList>
            <consortium name="The Broad Institute Genomics Platform"/>
            <consortium name="The Broad Institute Genome Sequencing Center for Infectious Disease"/>
            <person name="Wu L."/>
            <person name="Ma J."/>
        </authorList>
    </citation>
    <scope>NUCLEOTIDE SEQUENCE [LARGE SCALE GENOMIC DNA]</scope>
    <source>
        <strain evidence="2">JCM 31486</strain>
    </source>
</reference>
<feature type="non-terminal residue" evidence="1">
    <location>
        <position position="105"/>
    </location>
</feature>